<feature type="transmembrane region" description="Helical" evidence="1">
    <location>
        <begin position="24"/>
        <end position="44"/>
    </location>
</feature>
<keyword evidence="1" id="KW-1133">Transmembrane helix</keyword>
<organism evidence="3 4">
    <name type="scientific">Thermobifida alba</name>
    <name type="common">Thermomonospora alba</name>
    <dbReference type="NCBI Taxonomy" id="53522"/>
    <lineage>
        <taxon>Bacteria</taxon>
        <taxon>Bacillati</taxon>
        <taxon>Actinomycetota</taxon>
        <taxon>Actinomycetes</taxon>
        <taxon>Streptosporangiales</taxon>
        <taxon>Nocardiopsidaceae</taxon>
        <taxon>Thermobifida</taxon>
    </lineage>
</organism>
<feature type="transmembrane region" description="Helical" evidence="1">
    <location>
        <begin position="231"/>
        <end position="249"/>
    </location>
</feature>
<dbReference type="Proteomes" id="UP000832041">
    <property type="component" value="Chromosome"/>
</dbReference>
<evidence type="ECO:0000313" key="4">
    <source>
        <dbReference type="Proteomes" id="UP000832041"/>
    </source>
</evidence>
<dbReference type="InterPro" id="IPR050623">
    <property type="entry name" value="Glucan_succinyl_AcylTrfase"/>
</dbReference>
<feature type="transmembrane region" description="Helical" evidence="1">
    <location>
        <begin position="356"/>
        <end position="378"/>
    </location>
</feature>
<protein>
    <submittedName>
        <fullName evidence="3">Acyltransferase family protein</fullName>
    </submittedName>
</protein>
<dbReference type="PANTHER" id="PTHR36927">
    <property type="entry name" value="BLR4337 PROTEIN"/>
    <property type="match status" value="1"/>
</dbReference>
<evidence type="ECO:0000259" key="2">
    <source>
        <dbReference type="Pfam" id="PF01757"/>
    </source>
</evidence>
<keyword evidence="3" id="KW-0012">Acyltransferase</keyword>
<keyword evidence="1" id="KW-0472">Membrane</keyword>
<dbReference type="PANTHER" id="PTHR36927:SF4">
    <property type="entry name" value="BLR5718 PROTEIN"/>
    <property type="match status" value="1"/>
</dbReference>
<keyword evidence="3" id="KW-0808">Transferase</keyword>
<feature type="transmembrane region" description="Helical" evidence="1">
    <location>
        <begin position="151"/>
        <end position="170"/>
    </location>
</feature>
<reference evidence="3 4" key="1">
    <citation type="submission" date="2020-04" db="EMBL/GenBank/DDBJ databases">
        <title>Thermobifida alba genome sequencing and assembly.</title>
        <authorList>
            <person name="Luzics S."/>
            <person name="Horvath B."/>
            <person name="Nagy I."/>
            <person name="Toth A."/>
            <person name="Nagy I."/>
            <person name="Kukolya J."/>
        </authorList>
    </citation>
    <scope>NUCLEOTIDE SEQUENCE [LARGE SCALE GENOMIC DNA]</scope>
    <source>
        <strain evidence="3 4">DSM 43795</strain>
    </source>
</reference>
<keyword evidence="1" id="KW-0812">Transmembrane</keyword>
<dbReference type="EMBL" id="CP051627">
    <property type="protein sequence ID" value="UPT21096.1"/>
    <property type="molecule type" value="Genomic_DNA"/>
</dbReference>
<name>A0ABY4L2C0_THEAE</name>
<dbReference type="GO" id="GO:0016746">
    <property type="term" value="F:acyltransferase activity"/>
    <property type="evidence" value="ECO:0007669"/>
    <property type="project" value="UniProtKB-KW"/>
</dbReference>
<dbReference type="InterPro" id="IPR002656">
    <property type="entry name" value="Acyl_transf_3_dom"/>
</dbReference>
<evidence type="ECO:0000256" key="1">
    <source>
        <dbReference type="SAM" id="Phobius"/>
    </source>
</evidence>
<keyword evidence="4" id="KW-1185">Reference proteome</keyword>
<proteinExistence type="predicted"/>
<feature type="transmembrane region" description="Helical" evidence="1">
    <location>
        <begin position="191"/>
        <end position="211"/>
    </location>
</feature>
<feature type="transmembrane region" description="Helical" evidence="1">
    <location>
        <begin position="256"/>
        <end position="279"/>
    </location>
</feature>
<feature type="transmembrane region" description="Helical" evidence="1">
    <location>
        <begin position="64"/>
        <end position="84"/>
    </location>
</feature>
<sequence length="388" mass="43065">MTERTHPPDAAVRPRPRLHHIDNLRILLTVLVVLHHVAVTYGNIPVWYYTEPAQDPTGVLLDLLVITNQAFFMGFFFLISGYFVPGSHERRGSRAFLRERLRRLGVPLLLFILLLRPLLTAGHYPQLRADFAEQGVELPYWLYYLLTWDPGPLWFVEVLLVLTLGYLLLHRLRGTRAAVPSPRRPPAPGRLPGPLAVAAFVVGLTLATYGWRVLAPAPYWPFVGLPSPGYLPQYVALFTVGVLAFRHDWFRRIPRAAGWAGFAVAAAALAVFLTVRPLLGEAAGHPGTWSALAVAAWENTFAVGMVLGLLVLFRERFGRQGRPARFLSDHAFAVYVLHPLVLVGLGHAFSGWEAPAVAKFAVVAVLAIPLCWLLAALVRALPYAERVL</sequence>
<dbReference type="Pfam" id="PF01757">
    <property type="entry name" value="Acyl_transf_3"/>
    <property type="match status" value="1"/>
</dbReference>
<gene>
    <name evidence="3" type="ORF">FOF52_09095</name>
</gene>
<feature type="transmembrane region" description="Helical" evidence="1">
    <location>
        <begin position="332"/>
        <end position="350"/>
    </location>
</feature>
<feature type="transmembrane region" description="Helical" evidence="1">
    <location>
        <begin position="291"/>
        <end position="312"/>
    </location>
</feature>
<dbReference type="RefSeq" id="WP_248593402.1">
    <property type="nucleotide sequence ID" value="NZ_BAABEB010000026.1"/>
</dbReference>
<evidence type="ECO:0000313" key="3">
    <source>
        <dbReference type="EMBL" id="UPT21096.1"/>
    </source>
</evidence>
<feature type="transmembrane region" description="Helical" evidence="1">
    <location>
        <begin position="104"/>
        <end position="124"/>
    </location>
</feature>
<accession>A0ABY4L2C0</accession>
<feature type="domain" description="Acyltransferase 3" evidence="2">
    <location>
        <begin position="20"/>
        <end position="375"/>
    </location>
</feature>